<dbReference type="GO" id="GO:0005576">
    <property type="term" value="C:extracellular region"/>
    <property type="evidence" value="ECO:0007669"/>
    <property type="project" value="UniProtKB-SubCell"/>
</dbReference>
<keyword evidence="10" id="KW-1185">Reference proteome</keyword>
<comment type="similarity">
    <text evidence="2 7">Belongs to the ribonuclease N1/T1 family.</text>
</comment>
<keyword evidence="6 7" id="KW-0378">Hydrolase</keyword>
<evidence type="ECO:0000313" key="10">
    <source>
        <dbReference type="Proteomes" id="UP000288794"/>
    </source>
</evidence>
<sequence length="151" mass="17081">MNKRLWIALAVAIVAAIAGVKQPQHKTPPVSSSAPQQQRETIATLTQQQRVARYLQQHQQLPDYYLTKNQARRQGWDPAKGNLCSLLPGKAIGGDRFSNREGLLPVQRGRIWFEADVNYQCGHRNADRLLYSSDGLIFVSTDHYRSVKKVN</sequence>
<dbReference type="InterPro" id="IPR000026">
    <property type="entry name" value="N1-like"/>
</dbReference>
<dbReference type="InterPro" id="IPR053753">
    <property type="entry name" value="RNase_N1/T1-like_sf"/>
</dbReference>
<evidence type="ECO:0000256" key="8">
    <source>
        <dbReference type="PIRSR" id="PIRSR001013-1"/>
    </source>
</evidence>
<comment type="caution">
    <text evidence="9">The sequence shown here is derived from an EMBL/GenBank/DDBJ whole genome shotgun (WGS) entry which is preliminary data.</text>
</comment>
<dbReference type="InterPro" id="IPR016191">
    <property type="entry name" value="Ribonuclease/ribotoxin"/>
</dbReference>
<organism evidence="9 10">
    <name type="scientific">[Pantoea] beijingensis</name>
    <dbReference type="NCBI Taxonomy" id="1324864"/>
    <lineage>
        <taxon>Bacteria</taxon>
        <taxon>Pseudomonadati</taxon>
        <taxon>Pseudomonadota</taxon>
        <taxon>Gammaproteobacteria</taxon>
        <taxon>Enterobacterales</taxon>
        <taxon>Erwiniaceae</taxon>
        <taxon>Erwinia</taxon>
    </lineage>
</organism>
<evidence type="ECO:0000256" key="7">
    <source>
        <dbReference type="PIRNR" id="PIRNR001013"/>
    </source>
</evidence>
<proteinExistence type="inferred from homology"/>
<dbReference type="SUPFAM" id="SSF53933">
    <property type="entry name" value="Microbial ribonucleases"/>
    <property type="match status" value="1"/>
</dbReference>
<evidence type="ECO:0000256" key="6">
    <source>
        <dbReference type="ARBA" id="ARBA00022801"/>
    </source>
</evidence>
<keyword evidence="7" id="KW-0255">Endonuclease</keyword>
<evidence type="ECO:0000256" key="1">
    <source>
        <dbReference type="ARBA" id="ARBA00004613"/>
    </source>
</evidence>
<accession>A0A443IHY4</accession>
<dbReference type="GO" id="GO:0003723">
    <property type="term" value="F:RNA binding"/>
    <property type="evidence" value="ECO:0007669"/>
    <property type="project" value="UniProtKB-UniRule"/>
</dbReference>
<dbReference type="Proteomes" id="UP000288794">
    <property type="component" value="Unassembled WGS sequence"/>
</dbReference>
<reference evidence="9 10" key="1">
    <citation type="submission" date="2014-04" db="EMBL/GenBank/DDBJ databases">
        <title>Draft genome sequence of Pantoea beijingensis strain LMG 27579, an emerging pathogen to Pleurotus eryngii with potential industrial application.</title>
        <authorList>
            <person name="Xu F."/>
            <person name="Liu Y."/>
            <person name="Wang S."/>
            <person name="Yin Y."/>
            <person name="Ma Y."/>
            <person name="Zhao S."/>
            <person name="Rong C."/>
        </authorList>
    </citation>
    <scope>NUCLEOTIDE SEQUENCE [LARGE SCALE GENOMIC DNA]</scope>
    <source>
        <strain evidence="9 10">LMG 27579</strain>
    </source>
</reference>
<gene>
    <name evidence="9" type="ORF">ED28_01180</name>
</gene>
<feature type="active site" description="Proton acceptor" evidence="8">
    <location>
        <position position="114"/>
    </location>
</feature>
<feature type="chain" id="PRO_5018825269" description="Ribonuclease" evidence="7">
    <location>
        <begin position="19"/>
        <end position="151"/>
    </location>
</feature>
<evidence type="ECO:0000256" key="5">
    <source>
        <dbReference type="ARBA" id="ARBA00022722"/>
    </source>
</evidence>
<dbReference type="RefSeq" id="WP_128174481.1">
    <property type="nucleotide sequence ID" value="NZ_CP071409.1"/>
</dbReference>
<dbReference type="AlphaFoldDB" id="A0A443IHY4"/>
<dbReference type="Gene3D" id="3.40.20.20">
    <property type="match status" value="2"/>
</dbReference>
<dbReference type="GO" id="GO:0016787">
    <property type="term" value="F:hydrolase activity"/>
    <property type="evidence" value="ECO:0007669"/>
    <property type="project" value="UniProtKB-KW"/>
</dbReference>
<feature type="signal peptide" evidence="7">
    <location>
        <begin position="1"/>
        <end position="18"/>
    </location>
</feature>
<dbReference type="Pfam" id="PF00545">
    <property type="entry name" value="Ribonuclease"/>
    <property type="match status" value="1"/>
</dbReference>
<dbReference type="PIRSF" id="PIRSF001013">
    <property type="entry name" value="Barnase"/>
    <property type="match status" value="1"/>
</dbReference>
<dbReference type="EMBL" id="JMEE01000001">
    <property type="protein sequence ID" value="RWR03629.1"/>
    <property type="molecule type" value="Genomic_DNA"/>
</dbReference>
<dbReference type="EC" id="3.1.27.-" evidence="7"/>
<keyword evidence="4 7" id="KW-0964">Secreted</keyword>
<dbReference type="GO" id="GO:0004521">
    <property type="term" value="F:RNA endonuclease activity"/>
    <property type="evidence" value="ECO:0007669"/>
    <property type="project" value="UniProtKB-UniRule"/>
</dbReference>
<name>A0A443IHY4_9GAMM</name>
<comment type="subcellular location">
    <subcellularLocation>
        <location evidence="1 7">Secreted</location>
    </subcellularLocation>
</comment>
<evidence type="ECO:0000256" key="3">
    <source>
        <dbReference type="ARBA" id="ARBA00022214"/>
    </source>
</evidence>
<dbReference type="InterPro" id="IPR001887">
    <property type="entry name" value="Barnase"/>
</dbReference>
<feature type="active site" description="Proton donor" evidence="8">
    <location>
        <position position="143"/>
    </location>
</feature>
<keyword evidence="5 7" id="KW-0540">Nuclease</keyword>
<dbReference type="PRINTS" id="PR00117">
    <property type="entry name" value="BARNASE"/>
</dbReference>
<keyword evidence="7" id="KW-0732">Signal</keyword>
<evidence type="ECO:0000256" key="4">
    <source>
        <dbReference type="ARBA" id="ARBA00022525"/>
    </source>
</evidence>
<evidence type="ECO:0000256" key="2">
    <source>
        <dbReference type="ARBA" id="ARBA00009006"/>
    </source>
</evidence>
<protein>
    <recommendedName>
        <fullName evidence="3 7">Ribonuclease</fullName>
        <ecNumber evidence="7">3.1.27.-</ecNumber>
    </recommendedName>
</protein>
<evidence type="ECO:0000313" key="9">
    <source>
        <dbReference type="EMBL" id="RWR03629.1"/>
    </source>
</evidence>